<evidence type="ECO:0000313" key="1">
    <source>
        <dbReference type="EMBL" id="KAE9533054.1"/>
    </source>
</evidence>
<proteinExistence type="predicted"/>
<name>A0A6G0TJR6_APHGL</name>
<organism evidence="1 2">
    <name type="scientific">Aphis glycines</name>
    <name type="common">Soybean aphid</name>
    <dbReference type="NCBI Taxonomy" id="307491"/>
    <lineage>
        <taxon>Eukaryota</taxon>
        <taxon>Metazoa</taxon>
        <taxon>Ecdysozoa</taxon>
        <taxon>Arthropoda</taxon>
        <taxon>Hexapoda</taxon>
        <taxon>Insecta</taxon>
        <taxon>Pterygota</taxon>
        <taxon>Neoptera</taxon>
        <taxon>Paraneoptera</taxon>
        <taxon>Hemiptera</taxon>
        <taxon>Sternorrhyncha</taxon>
        <taxon>Aphidomorpha</taxon>
        <taxon>Aphidoidea</taxon>
        <taxon>Aphididae</taxon>
        <taxon>Aphidini</taxon>
        <taxon>Aphis</taxon>
        <taxon>Aphis</taxon>
    </lineage>
</organism>
<keyword evidence="2" id="KW-1185">Reference proteome</keyword>
<dbReference type="EMBL" id="VYZN01000037">
    <property type="protein sequence ID" value="KAE9533054.1"/>
    <property type="molecule type" value="Genomic_DNA"/>
</dbReference>
<evidence type="ECO:0000313" key="2">
    <source>
        <dbReference type="Proteomes" id="UP000475862"/>
    </source>
</evidence>
<gene>
    <name evidence="1" type="ORF">AGLY_009482</name>
</gene>
<comment type="caution">
    <text evidence="1">The sequence shown here is derived from an EMBL/GenBank/DDBJ whole genome shotgun (WGS) entry which is preliminary data.</text>
</comment>
<dbReference type="Proteomes" id="UP000475862">
    <property type="component" value="Unassembled WGS sequence"/>
</dbReference>
<sequence length="243" mass="28043">MHTGMNGKSRGDCKLRQNTGQDKKVLVAEFTCARIEEKNENAIVELFDLGRIPNCQISVFLNSKDLTVQNSGFHLIYVYIPASSTYIPIRTNYILILCMLSYIPNSSDLDAPNYVIKREMKTNLYIGLSRYDFYNENPRLNQSRIRNYHVTDPAYKYLFFSTNSVTINNTVRKTLKRKLSISPVAPLSNSVDNYIIEVNFAKPRIYYDFFTMFQRLLSVCNSVLIGPIDTNWQKKVADRNLST</sequence>
<dbReference type="AlphaFoldDB" id="A0A6G0TJR6"/>
<accession>A0A6G0TJR6</accession>
<protein>
    <submittedName>
        <fullName evidence="1">Uncharacterized protein</fullName>
    </submittedName>
</protein>
<reference evidence="1 2" key="1">
    <citation type="submission" date="2019-08" db="EMBL/GenBank/DDBJ databases">
        <title>The genome of the soybean aphid Biotype 1, its phylome, world population structure and adaptation to the North American continent.</title>
        <authorList>
            <person name="Giordano R."/>
            <person name="Donthu R.K."/>
            <person name="Hernandez A.G."/>
            <person name="Wright C.L."/>
            <person name="Zimin A.V."/>
        </authorList>
    </citation>
    <scope>NUCLEOTIDE SEQUENCE [LARGE SCALE GENOMIC DNA]</scope>
    <source>
        <tissue evidence="1">Whole aphids</tissue>
    </source>
</reference>